<feature type="non-terminal residue" evidence="3">
    <location>
        <position position="552"/>
    </location>
</feature>
<dbReference type="SMART" id="SM00449">
    <property type="entry name" value="SPRY"/>
    <property type="match status" value="1"/>
</dbReference>
<evidence type="ECO:0000259" key="2">
    <source>
        <dbReference type="PROSITE" id="PS50188"/>
    </source>
</evidence>
<feature type="coiled-coil region" evidence="1">
    <location>
        <begin position="321"/>
        <end position="348"/>
    </location>
</feature>
<keyword evidence="4" id="KW-1185">Reference proteome</keyword>
<dbReference type="Proteomes" id="UP000193920">
    <property type="component" value="Unassembled WGS sequence"/>
</dbReference>
<dbReference type="InterPro" id="IPR013320">
    <property type="entry name" value="ConA-like_dom_sf"/>
</dbReference>
<dbReference type="InterPro" id="IPR044736">
    <property type="entry name" value="Gid1/RanBPM/SPLA_SPRY"/>
</dbReference>
<gene>
    <name evidence="3" type="ORF">LY90DRAFT_674999</name>
</gene>
<dbReference type="Pfam" id="PF00622">
    <property type="entry name" value="SPRY"/>
    <property type="match status" value="1"/>
</dbReference>
<evidence type="ECO:0000256" key="1">
    <source>
        <dbReference type="SAM" id="Coils"/>
    </source>
</evidence>
<dbReference type="InterPro" id="IPR050618">
    <property type="entry name" value="Ubq-SigPath_Reg"/>
</dbReference>
<name>A0A1Y2AR26_9FUNG</name>
<dbReference type="PANTHER" id="PTHR12864">
    <property type="entry name" value="RAN BINDING PROTEIN 9-RELATED"/>
    <property type="match status" value="1"/>
</dbReference>
<sequence length="552" mass="64186">MAFVSSSSTKFRNEDIPKINYDQLVYKENSIISIFKCGICNKVPVPSVVRLSCEHIFCKDHIIQELKRQYLQNQNKYSVNINEVKKKQDRKIQDHIDITCPKCNQITQLKTETNDYNQGNNEYPVKIILPFDENISKIVDTLEVYCLGNENVKLSNQSLNYETEYNSMSESDSCHWCGPRNKLRKHLLECDNIYICNYCKYAMKANHRYNHEKKCENIFKKRQSIVSLSSLGNINDVSVNNLSSSVSESNDLKSLSSILEKTKEENTRYYSCVNASKGCPLTHILINEYINHIWNCEYQEKNLEWVIKKHKYIELNHKKQIKLLEQKSKEQLQKIEKLEETILLLKQKYYLLTILSLDPNDKAVQLELSENNTYVKHIGLIDNECWASVRSNMPISNRHQVYYYEVKIIFRRSEWPNFGAIGYCTRNMELSNRPGYSKNSSGYCNYTGDHYEHGNWTHYGPSYEVGDVVGCCINFIDKKVFYTKNGKNLGMTGIAIPDQPIFVCIGLYTGSEMKVNFGQEPFVFDIEGYKKSLKVAQRQQKLNSDSSNEVVE</sequence>
<comment type="caution">
    <text evidence="3">The sequence shown here is derived from an EMBL/GenBank/DDBJ whole genome shotgun (WGS) entry which is preliminary data.</text>
</comment>
<dbReference type="STRING" id="1754190.A0A1Y2AR26"/>
<keyword evidence="1" id="KW-0175">Coiled coil</keyword>
<dbReference type="InterPro" id="IPR043136">
    <property type="entry name" value="B30.2/SPRY_sf"/>
</dbReference>
<protein>
    <recommendedName>
        <fullName evidence="2">B30.2/SPRY domain-containing protein</fullName>
    </recommendedName>
</protein>
<accession>A0A1Y2AR26</accession>
<dbReference type="InterPro" id="IPR003877">
    <property type="entry name" value="SPRY_dom"/>
</dbReference>
<evidence type="ECO:0000313" key="3">
    <source>
        <dbReference type="EMBL" id="ORY25029.1"/>
    </source>
</evidence>
<proteinExistence type="predicted"/>
<feature type="domain" description="B30.2/SPRY" evidence="2">
    <location>
        <begin position="334"/>
        <end position="522"/>
    </location>
</feature>
<dbReference type="PROSITE" id="PS50188">
    <property type="entry name" value="B302_SPRY"/>
    <property type="match status" value="1"/>
</dbReference>
<dbReference type="AlphaFoldDB" id="A0A1Y2AR26"/>
<dbReference type="CDD" id="cd12885">
    <property type="entry name" value="SPRY_RanBP_like"/>
    <property type="match status" value="1"/>
</dbReference>
<dbReference type="Gene3D" id="3.30.40.10">
    <property type="entry name" value="Zinc/RING finger domain, C3HC4 (zinc finger)"/>
    <property type="match status" value="1"/>
</dbReference>
<dbReference type="OrthoDB" id="2160177at2759"/>
<organism evidence="3 4">
    <name type="scientific">Neocallimastix californiae</name>
    <dbReference type="NCBI Taxonomy" id="1754190"/>
    <lineage>
        <taxon>Eukaryota</taxon>
        <taxon>Fungi</taxon>
        <taxon>Fungi incertae sedis</taxon>
        <taxon>Chytridiomycota</taxon>
        <taxon>Chytridiomycota incertae sedis</taxon>
        <taxon>Neocallimastigomycetes</taxon>
        <taxon>Neocallimastigales</taxon>
        <taxon>Neocallimastigaceae</taxon>
        <taxon>Neocallimastix</taxon>
    </lineage>
</organism>
<dbReference type="SUPFAM" id="SSF57850">
    <property type="entry name" value="RING/U-box"/>
    <property type="match status" value="1"/>
</dbReference>
<dbReference type="InterPro" id="IPR001870">
    <property type="entry name" value="B30.2/SPRY"/>
</dbReference>
<evidence type="ECO:0000313" key="4">
    <source>
        <dbReference type="Proteomes" id="UP000193920"/>
    </source>
</evidence>
<dbReference type="Gene3D" id="2.60.120.920">
    <property type="match status" value="1"/>
</dbReference>
<dbReference type="SUPFAM" id="SSF49899">
    <property type="entry name" value="Concanavalin A-like lectins/glucanases"/>
    <property type="match status" value="1"/>
</dbReference>
<dbReference type="InterPro" id="IPR013083">
    <property type="entry name" value="Znf_RING/FYVE/PHD"/>
</dbReference>
<dbReference type="EMBL" id="MCOG01000216">
    <property type="protein sequence ID" value="ORY25029.1"/>
    <property type="molecule type" value="Genomic_DNA"/>
</dbReference>
<reference evidence="3 4" key="1">
    <citation type="submission" date="2016-08" db="EMBL/GenBank/DDBJ databases">
        <title>A Parts List for Fungal Cellulosomes Revealed by Comparative Genomics.</title>
        <authorList>
            <consortium name="DOE Joint Genome Institute"/>
            <person name="Haitjema C.H."/>
            <person name="Gilmore S.P."/>
            <person name="Henske J.K."/>
            <person name="Solomon K.V."/>
            <person name="De Groot R."/>
            <person name="Kuo A."/>
            <person name="Mondo S.J."/>
            <person name="Salamov A.A."/>
            <person name="Labutti K."/>
            <person name="Zhao Z."/>
            <person name="Chiniquy J."/>
            <person name="Barry K."/>
            <person name="Brewer H.M."/>
            <person name="Purvine S.O."/>
            <person name="Wright A.T."/>
            <person name="Boxma B."/>
            <person name="Van Alen T."/>
            <person name="Hackstein J.H."/>
            <person name="Baker S.E."/>
            <person name="Grigoriev I.V."/>
            <person name="O'Malley M.A."/>
        </authorList>
    </citation>
    <scope>NUCLEOTIDE SEQUENCE [LARGE SCALE GENOMIC DNA]</scope>
    <source>
        <strain evidence="3 4">G1</strain>
    </source>
</reference>